<comment type="caution">
    <text evidence="3">The sequence shown here is derived from an EMBL/GenBank/DDBJ whole genome shotgun (WGS) entry which is preliminary data.</text>
</comment>
<proteinExistence type="predicted"/>
<dbReference type="RefSeq" id="WP_227322961.1">
    <property type="nucleotide sequence ID" value="NZ_JAESVB010000012.1"/>
</dbReference>
<sequence>MTVASPMFQLADVQQPFIYDEPGFDGGSVADFVALYRAAPLDRIALIKQGLPAADAKAILDDLGIEQGFGLKALNLSVATVNKKAKLGERLSADESERVIGLGKLIGQLEVMIADSGDGSDFDALAWMGRWLATPVPALGHLRPADLIGTMEGQAMVSTLLAQIHSGTYA</sequence>
<reference evidence="3" key="2">
    <citation type="submission" date="2021-01" db="EMBL/GenBank/DDBJ databases">
        <authorList>
            <person name="Mieszkin S."/>
            <person name="Pouder E."/>
            <person name="Alain K."/>
        </authorList>
    </citation>
    <scope>NUCLEOTIDE SEQUENCE</scope>
    <source>
        <strain evidence="3">HW T2.11</strain>
    </source>
</reference>
<accession>A0A964E0M0</accession>
<dbReference type="EMBL" id="JAESVB010000012">
    <property type="protein sequence ID" value="MCB8877307.1"/>
    <property type="molecule type" value="Genomic_DNA"/>
</dbReference>
<evidence type="ECO:0000259" key="1">
    <source>
        <dbReference type="Pfam" id="PF09722"/>
    </source>
</evidence>
<evidence type="ECO:0000259" key="2">
    <source>
        <dbReference type="Pfam" id="PF20432"/>
    </source>
</evidence>
<evidence type="ECO:0000313" key="3">
    <source>
        <dbReference type="EMBL" id="MCB8877307.1"/>
    </source>
</evidence>
<dbReference type="AlphaFoldDB" id="A0A964E0M0"/>
<protein>
    <submittedName>
        <fullName evidence="3">DUF2384 domain-containing protein</fullName>
    </submittedName>
</protein>
<reference evidence="3" key="1">
    <citation type="journal article" date="2021" name="Microorganisms">
        <title>Acidisoma silvae sp. nov. and Acidisomacellulosilytica sp. nov., Two Acidophilic Bacteria Isolated from Decaying Wood, Hydrolyzing Cellulose and Producing Poly-3-hydroxybutyrate.</title>
        <authorList>
            <person name="Mieszkin S."/>
            <person name="Pouder E."/>
            <person name="Uroz S."/>
            <person name="Simon-Colin C."/>
            <person name="Alain K."/>
        </authorList>
    </citation>
    <scope>NUCLEOTIDE SEQUENCE</scope>
    <source>
        <strain evidence="3">HW T2.11</strain>
    </source>
</reference>
<dbReference type="GO" id="GO:0003677">
    <property type="term" value="F:DNA binding"/>
    <property type="evidence" value="ECO:0007669"/>
    <property type="project" value="InterPro"/>
</dbReference>
<dbReference type="InterPro" id="IPR024467">
    <property type="entry name" value="Xre/MbcA/ParS-like_toxin-bd"/>
</dbReference>
<dbReference type="Pfam" id="PF20432">
    <property type="entry name" value="Xre-like-HTH"/>
    <property type="match status" value="1"/>
</dbReference>
<feature type="domain" description="Antitoxin Xre/MbcA/ParS-like toxin-binding" evidence="1">
    <location>
        <begin position="126"/>
        <end position="167"/>
    </location>
</feature>
<feature type="domain" description="Antitoxin Xre-like helix-turn-helix" evidence="2">
    <location>
        <begin position="42"/>
        <end position="102"/>
    </location>
</feature>
<evidence type="ECO:0000313" key="4">
    <source>
        <dbReference type="Proteomes" id="UP000708298"/>
    </source>
</evidence>
<keyword evidence="4" id="KW-1185">Reference proteome</keyword>
<gene>
    <name evidence="3" type="ORF">ASILVAE211_19070</name>
</gene>
<dbReference type="Pfam" id="PF09722">
    <property type="entry name" value="Xre_MbcA_ParS_C"/>
    <property type="match status" value="1"/>
</dbReference>
<organism evidence="3 4">
    <name type="scientific">Acidisoma silvae</name>
    <dbReference type="NCBI Taxonomy" id="2802396"/>
    <lineage>
        <taxon>Bacteria</taxon>
        <taxon>Pseudomonadati</taxon>
        <taxon>Pseudomonadota</taxon>
        <taxon>Alphaproteobacteria</taxon>
        <taxon>Acetobacterales</taxon>
        <taxon>Acidocellaceae</taxon>
        <taxon>Acidisoma</taxon>
    </lineage>
</organism>
<dbReference type="InterPro" id="IPR046847">
    <property type="entry name" value="Xre-like_HTH"/>
</dbReference>
<dbReference type="Proteomes" id="UP000708298">
    <property type="component" value="Unassembled WGS sequence"/>
</dbReference>
<name>A0A964E0M0_9PROT</name>